<dbReference type="KEGG" id="dcr:108225791"/>
<sequence>MASMHVQLVMLLLLAATLLVVTDANRNFPKGPQNWNSGFNYSSGWPWNSPNVPPKYTSPPGFNFTAGWPWNSPNIPRNYSSPPGFNFTGGWPWRRPNVPKSRRVVVGDDQKWHYGFNYSDWAIKNGPFYLNDTLVFKYDPPSNTTFPHSVYQLKNYRSFVNCDLRSAKRLASVTQGGGNGFELVLKNWKPYYFACGEHDGIHCRDGLMKFSVIPLIRWGY</sequence>
<dbReference type="InterPro" id="IPR003245">
    <property type="entry name" value="Phytocyanin_dom"/>
</dbReference>
<dbReference type="EMBL" id="CP093348">
    <property type="protein sequence ID" value="WOH04691.1"/>
    <property type="molecule type" value="Genomic_DNA"/>
</dbReference>
<proteinExistence type="predicted"/>
<dbReference type="SUPFAM" id="SSF49503">
    <property type="entry name" value="Cupredoxins"/>
    <property type="match status" value="1"/>
</dbReference>
<dbReference type="PANTHER" id="PTHR34052:SF1">
    <property type="entry name" value="OS06G0216700 PROTEIN"/>
    <property type="match status" value="1"/>
</dbReference>
<keyword evidence="2" id="KW-1185">Reference proteome</keyword>
<name>A0A161XD16_DAUCS</name>
<dbReference type="OMA" id="NIPRNYS"/>
<dbReference type="GO" id="GO:0009055">
    <property type="term" value="F:electron transfer activity"/>
    <property type="evidence" value="ECO:0007669"/>
    <property type="project" value="InterPro"/>
</dbReference>
<dbReference type="Pfam" id="PF02298">
    <property type="entry name" value="Cu_bind_like"/>
    <property type="match status" value="1"/>
</dbReference>
<gene>
    <name evidence="1" type="ORF">DCAR_0624103</name>
</gene>
<dbReference type="Proteomes" id="UP000077755">
    <property type="component" value="Chromosome 6"/>
</dbReference>
<reference evidence="1" key="1">
    <citation type="journal article" date="2016" name="Nat. Genet.">
        <title>A high-quality carrot genome assembly provides new insights into carotenoid accumulation and asterid genome evolution.</title>
        <authorList>
            <person name="Iorizzo M."/>
            <person name="Ellison S."/>
            <person name="Senalik D."/>
            <person name="Zeng P."/>
            <person name="Satapoomin P."/>
            <person name="Huang J."/>
            <person name="Bowman M."/>
            <person name="Iovene M."/>
            <person name="Sanseverino W."/>
            <person name="Cavagnaro P."/>
            <person name="Yildiz M."/>
            <person name="Macko-Podgorni A."/>
            <person name="Moranska E."/>
            <person name="Grzebelus E."/>
            <person name="Grzebelus D."/>
            <person name="Ashrafi H."/>
            <person name="Zheng Z."/>
            <person name="Cheng S."/>
            <person name="Spooner D."/>
            <person name="Van Deynze A."/>
            <person name="Simon P."/>
        </authorList>
    </citation>
    <scope>NUCLEOTIDE SEQUENCE</scope>
    <source>
        <tissue evidence="1">Leaf</tissue>
    </source>
</reference>
<accession>A0A161XD16</accession>
<reference evidence="1" key="2">
    <citation type="submission" date="2022-03" db="EMBL/GenBank/DDBJ databases">
        <title>Draft title - Genomic analysis of global carrot germplasm unveils the trajectory of domestication and the origin of high carotenoid orange carrot.</title>
        <authorList>
            <person name="Iorizzo M."/>
            <person name="Ellison S."/>
            <person name="Senalik D."/>
            <person name="Macko-Podgorni A."/>
            <person name="Grzebelus D."/>
            <person name="Bostan H."/>
            <person name="Rolling W."/>
            <person name="Curaba J."/>
            <person name="Simon P."/>
        </authorList>
    </citation>
    <scope>NUCLEOTIDE SEQUENCE</scope>
    <source>
        <tissue evidence="1">Leaf</tissue>
    </source>
</reference>
<dbReference type="AlphaFoldDB" id="A0A161XD16"/>
<dbReference type="PROSITE" id="PS51485">
    <property type="entry name" value="PHYTOCYANIN"/>
    <property type="match status" value="1"/>
</dbReference>
<dbReference type="OrthoDB" id="1839683at2759"/>
<protein>
    <submittedName>
        <fullName evidence="1">Uncharacterized protein</fullName>
    </submittedName>
</protein>
<evidence type="ECO:0000313" key="2">
    <source>
        <dbReference type="Proteomes" id="UP000077755"/>
    </source>
</evidence>
<evidence type="ECO:0000313" key="1">
    <source>
        <dbReference type="EMBL" id="WOH04691.1"/>
    </source>
</evidence>
<dbReference type="InterPro" id="IPR008972">
    <property type="entry name" value="Cupredoxin"/>
</dbReference>
<dbReference type="Gramene" id="KZM90573">
    <property type="protein sequence ID" value="KZM90573"/>
    <property type="gene ID" value="DCAR_022062"/>
</dbReference>
<dbReference type="PANTHER" id="PTHR34052">
    <property type="entry name" value="GLYCINE-RICH PROTEIN-LIKE"/>
    <property type="match status" value="1"/>
</dbReference>
<dbReference type="Gene3D" id="2.60.40.420">
    <property type="entry name" value="Cupredoxins - blue copper proteins"/>
    <property type="match status" value="1"/>
</dbReference>
<organism evidence="1 2">
    <name type="scientific">Daucus carota subsp. sativus</name>
    <name type="common">Carrot</name>
    <dbReference type="NCBI Taxonomy" id="79200"/>
    <lineage>
        <taxon>Eukaryota</taxon>
        <taxon>Viridiplantae</taxon>
        <taxon>Streptophyta</taxon>
        <taxon>Embryophyta</taxon>
        <taxon>Tracheophyta</taxon>
        <taxon>Spermatophyta</taxon>
        <taxon>Magnoliopsida</taxon>
        <taxon>eudicotyledons</taxon>
        <taxon>Gunneridae</taxon>
        <taxon>Pentapetalae</taxon>
        <taxon>asterids</taxon>
        <taxon>campanulids</taxon>
        <taxon>Apiales</taxon>
        <taxon>Apiaceae</taxon>
        <taxon>Apioideae</taxon>
        <taxon>Scandiceae</taxon>
        <taxon>Daucinae</taxon>
        <taxon>Daucus</taxon>
        <taxon>Daucus sect. Daucus</taxon>
    </lineage>
</organism>